<dbReference type="AlphaFoldDB" id="M1DR05"/>
<accession>M1DR05</accession>
<dbReference type="EnsemblPlants" id="PGSC0003DMT400092983">
    <property type="protein sequence ID" value="PGSC0003DMT400092983"/>
    <property type="gene ID" value="PGSC0003DMG400042554"/>
</dbReference>
<feature type="region of interest" description="Disordered" evidence="1">
    <location>
        <begin position="47"/>
        <end position="71"/>
    </location>
</feature>
<keyword evidence="3" id="KW-1185">Reference proteome</keyword>
<name>M1DR05_SOLTU</name>
<dbReference type="HOGENOM" id="CLU_197074_0_0_1"/>
<dbReference type="Proteomes" id="UP000011115">
    <property type="component" value="Unassembled WGS sequence"/>
</dbReference>
<reference evidence="2" key="2">
    <citation type="submission" date="2015-06" db="UniProtKB">
        <authorList>
            <consortium name="EnsemblPlants"/>
        </authorList>
    </citation>
    <scope>IDENTIFICATION</scope>
    <source>
        <strain evidence="2">DM1-3 516 R44</strain>
    </source>
</reference>
<evidence type="ECO:0000256" key="1">
    <source>
        <dbReference type="SAM" id="MobiDB-lite"/>
    </source>
</evidence>
<organism evidence="2 3">
    <name type="scientific">Solanum tuberosum</name>
    <name type="common">Potato</name>
    <dbReference type="NCBI Taxonomy" id="4113"/>
    <lineage>
        <taxon>Eukaryota</taxon>
        <taxon>Viridiplantae</taxon>
        <taxon>Streptophyta</taxon>
        <taxon>Embryophyta</taxon>
        <taxon>Tracheophyta</taxon>
        <taxon>Spermatophyta</taxon>
        <taxon>Magnoliopsida</taxon>
        <taxon>eudicotyledons</taxon>
        <taxon>Gunneridae</taxon>
        <taxon>Pentapetalae</taxon>
        <taxon>asterids</taxon>
        <taxon>lamiids</taxon>
        <taxon>Solanales</taxon>
        <taxon>Solanaceae</taxon>
        <taxon>Solanoideae</taxon>
        <taxon>Solaneae</taxon>
        <taxon>Solanum</taxon>
    </lineage>
</organism>
<reference evidence="3" key="1">
    <citation type="journal article" date="2011" name="Nature">
        <title>Genome sequence and analysis of the tuber crop potato.</title>
        <authorList>
            <consortium name="The Potato Genome Sequencing Consortium"/>
        </authorList>
    </citation>
    <scope>NUCLEOTIDE SEQUENCE [LARGE SCALE GENOMIC DNA]</scope>
    <source>
        <strain evidence="3">cv. DM1-3 516 R44</strain>
    </source>
</reference>
<proteinExistence type="predicted"/>
<dbReference type="Gramene" id="PGSC0003DMT400092983">
    <property type="protein sequence ID" value="PGSC0003DMT400092983"/>
    <property type="gene ID" value="PGSC0003DMG400042554"/>
</dbReference>
<evidence type="ECO:0000313" key="2">
    <source>
        <dbReference type="EnsemblPlants" id="PGSC0003DMT400092983"/>
    </source>
</evidence>
<sequence length="85" mass="9648">MTYDLDRRTVVWLTAHPGSPSFGVKKLNLGPWTTYCGLIDGVWIEEKNKDTNRQKGTKQTEEVKKGEPEDRQEHLACCRVATLTA</sequence>
<dbReference type="InParanoid" id="M1DR05"/>
<evidence type="ECO:0000313" key="3">
    <source>
        <dbReference type="Proteomes" id="UP000011115"/>
    </source>
</evidence>
<dbReference type="PaxDb" id="4113-PGSC0003DMT400092983"/>
<protein>
    <submittedName>
        <fullName evidence="2">Uncharacterized protein</fullName>
    </submittedName>
</protein>